<dbReference type="EC" id="2.7.7.101" evidence="12"/>
<comment type="domain">
    <text evidence="12">Contains an N-terminal zinc-binding domain, a central core domain that contains the primase activity, and a C-terminal DnaB-binding domain.</text>
</comment>
<keyword evidence="6 12" id="KW-0479">Metal-binding</keyword>
<dbReference type="InterPro" id="IPR013264">
    <property type="entry name" value="DNAG_N"/>
</dbReference>
<dbReference type="NCBIfam" id="TIGR01391">
    <property type="entry name" value="dnaG"/>
    <property type="match status" value="1"/>
</dbReference>
<dbReference type="PIRSF" id="PIRSF002811">
    <property type="entry name" value="DnaG"/>
    <property type="match status" value="1"/>
</dbReference>
<dbReference type="InterPro" id="IPR036977">
    <property type="entry name" value="DNA_primase_Znf_CHC2"/>
</dbReference>
<comment type="function">
    <text evidence="12 13">RNA polymerase that catalyzes the synthesis of short RNA molecules used as primers for DNA polymerase during DNA replication.</text>
</comment>
<protein>
    <recommendedName>
        <fullName evidence="12 13">DNA primase</fullName>
        <ecNumber evidence="12">2.7.7.101</ecNumber>
    </recommendedName>
</protein>
<dbReference type="Gene3D" id="1.20.50.20">
    <property type="entry name" value="DnaG, RNA polymerase domain, helical bundle"/>
    <property type="match status" value="1"/>
</dbReference>
<dbReference type="InterPro" id="IPR002694">
    <property type="entry name" value="Znf_CHC2"/>
</dbReference>
<dbReference type="InterPro" id="IPR050219">
    <property type="entry name" value="DnaG_primase"/>
</dbReference>
<evidence type="ECO:0000256" key="1">
    <source>
        <dbReference type="ARBA" id="ARBA00022478"/>
    </source>
</evidence>
<evidence type="ECO:0000256" key="5">
    <source>
        <dbReference type="ARBA" id="ARBA00022705"/>
    </source>
</evidence>
<evidence type="ECO:0000256" key="2">
    <source>
        <dbReference type="ARBA" id="ARBA00022515"/>
    </source>
</evidence>
<feature type="region of interest" description="Disordered" evidence="14">
    <location>
        <begin position="434"/>
        <end position="508"/>
    </location>
</feature>
<evidence type="ECO:0000256" key="4">
    <source>
        <dbReference type="ARBA" id="ARBA00022695"/>
    </source>
</evidence>
<dbReference type="Gene3D" id="3.90.580.10">
    <property type="entry name" value="Zinc finger, CHC2-type domain"/>
    <property type="match status" value="1"/>
</dbReference>
<dbReference type="InterPro" id="IPR019475">
    <property type="entry name" value="DNA_primase_DnaB-bd"/>
</dbReference>
<dbReference type="InterPro" id="IPR013173">
    <property type="entry name" value="DNA_primase_DnaG_DnaB-bd_dom"/>
</dbReference>
<dbReference type="SUPFAM" id="SSF57783">
    <property type="entry name" value="Zinc beta-ribbon"/>
    <property type="match status" value="1"/>
</dbReference>
<dbReference type="HAMAP" id="MF_00974">
    <property type="entry name" value="DNA_primase_DnaG"/>
    <property type="match status" value="1"/>
</dbReference>
<evidence type="ECO:0000256" key="8">
    <source>
        <dbReference type="ARBA" id="ARBA00022833"/>
    </source>
</evidence>
<dbReference type="EMBL" id="JBHRSZ010000002">
    <property type="protein sequence ID" value="MFC3150876.1"/>
    <property type="molecule type" value="Genomic_DNA"/>
</dbReference>
<keyword evidence="4 12" id="KW-0548">Nucleotidyltransferase</keyword>
<keyword evidence="11 12" id="KW-0804">Transcription</keyword>
<feature type="domain" description="Toprim" evidence="15">
    <location>
        <begin position="267"/>
        <end position="349"/>
    </location>
</feature>
<evidence type="ECO:0000256" key="9">
    <source>
        <dbReference type="ARBA" id="ARBA00022842"/>
    </source>
</evidence>
<dbReference type="Gene3D" id="3.90.980.10">
    <property type="entry name" value="DNA primase, catalytic core, N-terminal domain"/>
    <property type="match status" value="1"/>
</dbReference>
<keyword evidence="9" id="KW-0460">Magnesium</keyword>
<dbReference type="RefSeq" id="WP_386718485.1">
    <property type="nucleotide sequence ID" value="NZ_JBHRSZ010000002.1"/>
</dbReference>
<keyword evidence="7 12" id="KW-0863">Zinc-finger</keyword>
<evidence type="ECO:0000256" key="11">
    <source>
        <dbReference type="ARBA" id="ARBA00023163"/>
    </source>
</evidence>
<name>A0ABV7HDZ1_9GAMM</name>
<dbReference type="SUPFAM" id="SSF56731">
    <property type="entry name" value="DNA primase core"/>
    <property type="match status" value="1"/>
</dbReference>
<feature type="compositionally biased region" description="Low complexity" evidence="14">
    <location>
        <begin position="434"/>
        <end position="446"/>
    </location>
</feature>
<dbReference type="SMART" id="SM00400">
    <property type="entry name" value="ZnF_CHCC"/>
    <property type="match status" value="1"/>
</dbReference>
<dbReference type="Pfam" id="PF08275">
    <property type="entry name" value="DNAG_N"/>
    <property type="match status" value="1"/>
</dbReference>
<evidence type="ECO:0000256" key="12">
    <source>
        <dbReference type="HAMAP-Rule" id="MF_00974"/>
    </source>
</evidence>
<dbReference type="InterPro" id="IPR006295">
    <property type="entry name" value="DNA_primase_DnaG"/>
</dbReference>
<comment type="catalytic activity">
    <reaction evidence="12">
        <text>ssDNA + n NTP = ssDNA/pppN(pN)n-1 hybrid + (n-1) diphosphate.</text>
        <dbReference type="EC" id="2.7.7.101"/>
    </reaction>
</comment>
<comment type="cofactor">
    <cofactor evidence="12 13">
        <name>Zn(2+)</name>
        <dbReference type="ChEBI" id="CHEBI:29105"/>
    </cofactor>
    <text evidence="12 13">Binds 1 zinc ion per monomer.</text>
</comment>
<evidence type="ECO:0000256" key="14">
    <source>
        <dbReference type="SAM" id="MobiDB-lite"/>
    </source>
</evidence>
<dbReference type="PANTHER" id="PTHR30313:SF2">
    <property type="entry name" value="DNA PRIMASE"/>
    <property type="match status" value="1"/>
</dbReference>
<evidence type="ECO:0000313" key="16">
    <source>
        <dbReference type="EMBL" id="MFC3150876.1"/>
    </source>
</evidence>
<keyword evidence="10 12" id="KW-0238">DNA-binding</keyword>
<dbReference type="PANTHER" id="PTHR30313">
    <property type="entry name" value="DNA PRIMASE"/>
    <property type="match status" value="1"/>
</dbReference>
<reference evidence="17" key="1">
    <citation type="journal article" date="2019" name="Int. J. Syst. Evol. Microbiol.">
        <title>The Global Catalogue of Microorganisms (GCM) 10K type strain sequencing project: providing services to taxonomists for standard genome sequencing and annotation.</title>
        <authorList>
            <consortium name="The Broad Institute Genomics Platform"/>
            <consortium name="The Broad Institute Genome Sequencing Center for Infectious Disease"/>
            <person name="Wu L."/>
            <person name="Ma J."/>
        </authorList>
    </citation>
    <scope>NUCLEOTIDE SEQUENCE [LARGE SCALE GENOMIC DNA]</scope>
    <source>
        <strain evidence="17">KCTC 52438</strain>
    </source>
</reference>
<proteinExistence type="inferred from homology"/>
<accession>A0ABV7HDZ1</accession>
<dbReference type="InterPro" id="IPR016136">
    <property type="entry name" value="DNA_helicase_N/primase_C"/>
</dbReference>
<dbReference type="Pfam" id="PF10410">
    <property type="entry name" value="DnaB_bind"/>
    <property type="match status" value="1"/>
</dbReference>
<dbReference type="Pfam" id="PF08278">
    <property type="entry name" value="DnaG_DnaB_bind"/>
    <property type="match status" value="1"/>
</dbReference>
<dbReference type="Proteomes" id="UP001595476">
    <property type="component" value="Unassembled WGS sequence"/>
</dbReference>
<keyword evidence="3 12" id="KW-0808">Transferase</keyword>
<comment type="caution">
    <text evidence="16">The sequence shown here is derived from an EMBL/GenBank/DDBJ whole genome shotgun (WGS) entry which is preliminary data.</text>
</comment>
<dbReference type="SUPFAM" id="SSF117023">
    <property type="entry name" value="DNA primase DnaG, C-terminal domain"/>
    <property type="match status" value="1"/>
</dbReference>
<keyword evidence="1 12" id="KW-0240">DNA-directed RNA polymerase</keyword>
<keyword evidence="2 12" id="KW-0639">Primosome</keyword>
<feature type="zinc finger region" description="CHC2-type" evidence="12">
    <location>
        <begin position="40"/>
        <end position="64"/>
    </location>
</feature>
<dbReference type="InterPro" id="IPR006171">
    <property type="entry name" value="TOPRIM_dom"/>
</dbReference>
<comment type="subunit">
    <text evidence="12">Monomer. Interacts with DnaB.</text>
</comment>
<dbReference type="PROSITE" id="PS50880">
    <property type="entry name" value="TOPRIM"/>
    <property type="match status" value="1"/>
</dbReference>
<evidence type="ECO:0000256" key="7">
    <source>
        <dbReference type="ARBA" id="ARBA00022771"/>
    </source>
</evidence>
<dbReference type="SMART" id="SM00493">
    <property type="entry name" value="TOPRIM"/>
    <property type="match status" value="1"/>
</dbReference>
<dbReference type="InterPro" id="IPR030846">
    <property type="entry name" value="DnaG_bac"/>
</dbReference>
<feature type="compositionally biased region" description="Low complexity" evidence="14">
    <location>
        <begin position="483"/>
        <end position="495"/>
    </location>
</feature>
<evidence type="ECO:0000256" key="6">
    <source>
        <dbReference type="ARBA" id="ARBA00022723"/>
    </source>
</evidence>
<dbReference type="InterPro" id="IPR034151">
    <property type="entry name" value="TOPRIM_DnaG_bac"/>
</dbReference>
<evidence type="ECO:0000256" key="3">
    <source>
        <dbReference type="ARBA" id="ARBA00022679"/>
    </source>
</evidence>
<keyword evidence="17" id="KW-1185">Reference proteome</keyword>
<evidence type="ECO:0000256" key="13">
    <source>
        <dbReference type="PIRNR" id="PIRNR002811"/>
    </source>
</evidence>
<dbReference type="CDD" id="cd03364">
    <property type="entry name" value="TOPRIM_DnaG_primases"/>
    <property type="match status" value="1"/>
</dbReference>
<dbReference type="Pfam" id="PF13662">
    <property type="entry name" value="Toprim_4"/>
    <property type="match status" value="1"/>
</dbReference>
<dbReference type="InterPro" id="IPR037068">
    <property type="entry name" value="DNA_primase_core_N_sf"/>
</dbReference>
<comment type="similarity">
    <text evidence="12 13">Belongs to the DnaG primase family.</text>
</comment>
<evidence type="ECO:0000313" key="17">
    <source>
        <dbReference type="Proteomes" id="UP001595476"/>
    </source>
</evidence>
<dbReference type="Pfam" id="PF01807">
    <property type="entry name" value="Zn_ribbon_DnaG"/>
    <property type="match status" value="1"/>
</dbReference>
<evidence type="ECO:0000259" key="15">
    <source>
        <dbReference type="PROSITE" id="PS50880"/>
    </source>
</evidence>
<feature type="compositionally biased region" description="Polar residues" evidence="14">
    <location>
        <begin position="459"/>
        <end position="474"/>
    </location>
</feature>
<dbReference type="Gene3D" id="1.10.860.10">
    <property type="entry name" value="DNAb Helicase, Chain A"/>
    <property type="match status" value="1"/>
</dbReference>
<keyword evidence="5 12" id="KW-0235">DNA replication</keyword>
<organism evidence="16 17">
    <name type="scientific">Litoribrevibacter euphylliae</name>
    <dbReference type="NCBI Taxonomy" id="1834034"/>
    <lineage>
        <taxon>Bacteria</taxon>
        <taxon>Pseudomonadati</taxon>
        <taxon>Pseudomonadota</taxon>
        <taxon>Gammaproteobacteria</taxon>
        <taxon>Oceanospirillales</taxon>
        <taxon>Oceanospirillaceae</taxon>
        <taxon>Litoribrevibacter</taxon>
    </lineage>
</organism>
<evidence type="ECO:0000256" key="10">
    <source>
        <dbReference type="ARBA" id="ARBA00023125"/>
    </source>
</evidence>
<sequence length="679" mass="76485">MAGRIPEQFIDDVVARTDLVELIGNRIKLKKSGSNHMGLCPFHNEKSPSFSVSESKQLYHCFGCGASGNALTFLIEHDRLDFVEAIETLAGSLGMEVPREEASQQNKEAYLKKKQEQQALFDLMEKANHYFQQQLRQHPTKQRAVNYLKGRGMTGHTAKAFQLGFAPAGWDNLLKALGTDKDTRKLLATAGLLAEKEQKDDDYYDRFRDRIIFPILDTSGRTIAFGGRVLAKDEKPKYYNSPETPIFHKSNTLYGLYQARKHDRHPKQLVVVEGYMDVIALAQHQIHNAVACLGTALTEEHVRLLFKQTSHIVFCFDGDHAGLKAAKKALELSLSQLIDGREVSFLFLADGEDPDTLVSAGGKAAFDAALKNANSIDQFLFSQFQDTSSLEGKARMAKEAMPMIQQVPGDFIKNLLIQELARRTGLTQETLIQQSKSLQSKSPQSKALHSKTPHLKLASPSTTKKGQSGNFSQDKQPKPNRFSSASEPSPHSTSAQNTNFSGHEFYDNYNDNSYPPNYDYADAYADEDFYTNEAAKPVSLESRLAINALRLITHNPHLIKELPKQAFQFSTNTPQEVLLNDIFHYLEGTSDLVSTAQLAGYFQDSENFIHLERALEHPPHTENINLVSELESTLGKLIEEQETKKMLEIKEKIDLKTATKEEIRLYYQWQSKKKAFFKK</sequence>
<gene>
    <name evidence="12 16" type="primary">dnaG</name>
    <name evidence="16" type="ORF">ACFOEK_07540</name>
</gene>
<keyword evidence="8 12" id="KW-0862">Zinc</keyword>
<dbReference type="Gene3D" id="3.40.1360.10">
    <property type="match status" value="1"/>
</dbReference>